<feature type="domain" description="OmpR/PhoB-type" evidence="5">
    <location>
        <begin position="133"/>
        <end position="232"/>
    </location>
</feature>
<accession>A0ABS5U6I8</accession>
<dbReference type="Proteomes" id="UP000784128">
    <property type="component" value="Unassembled WGS sequence"/>
</dbReference>
<dbReference type="Gene3D" id="3.40.50.2300">
    <property type="match status" value="1"/>
</dbReference>
<feature type="modified residue" description="4-aspartylphosphate" evidence="2">
    <location>
        <position position="60"/>
    </location>
</feature>
<dbReference type="PROSITE" id="PS51755">
    <property type="entry name" value="OMPR_PHOB"/>
    <property type="match status" value="1"/>
</dbReference>
<feature type="DNA-binding region" description="OmpR/PhoB-type" evidence="3">
    <location>
        <begin position="133"/>
        <end position="232"/>
    </location>
</feature>
<dbReference type="CDD" id="cd00383">
    <property type="entry name" value="trans_reg_C"/>
    <property type="match status" value="1"/>
</dbReference>
<dbReference type="InterPro" id="IPR001789">
    <property type="entry name" value="Sig_transdc_resp-reg_receiver"/>
</dbReference>
<dbReference type="Gene3D" id="1.10.10.10">
    <property type="entry name" value="Winged helix-like DNA-binding domain superfamily/Winged helix DNA-binding domain"/>
    <property type="match status" value="1"/>
</dbReference>
<dbReference type="PANTHER" id="PTHR48111:SF50">
    <property type="entry name" value="KDP OPERON TRANSCRIPTIONAL REGULATORY PROTEIN KDPE"/>
    <property type="match status" value="1"/>
</dbReference>
<organism evidence="6 7">
    <name type="scientific">Pelotalea chapellei</name>
    <dbReference type="NCBI Taxonomy" id="44671"/>
    <lineage>
        <taxon>Bacteria</taxon>
        <taxon>Pseudomonadati</taxon>
        <taxon>Thermodesulfobacteriota</taxon>
        <taxon>Desulfuromonadia</taxon>
        <taxon>Geobacterales</taxon>
        <taxon>Geobacteraceae</taxon>
        <taxon>Pelotalea</taxon>
    </lineage>
</organism>
<evidence type="ECO:0000259" key="4">
    <source>
        <dbReference type="PROSITE" id="PS50110"/>
    </source>
</evidence>
<evidence type="ECO:0000256" key="2">
    <source>
        <dbReference type="PROSITE-ProRule" id="PRU00169"/>
    </source>
</evidence>
<dbReference type="PROSITE" id="PS50110">
    <property type="entry name" value="RESPONSE_REGULATORY"/>
    <property type="match status" value="1"/>
</dbReference>
<dbReference type="InterPro" id="IPR036388">
    <property type="entry name" value="WH-like_DNA-bd_sf"/>
</dbReference>
<dbReference type="RefSeq" id="WP_214296982.1">
    <property type="nucleotide sequence ID" value="NZ_JAHDYS010000004.1"/>
</dbReference>
<dbReference type="CDD" id="cd17620">
    <property type="entry name" value="REC_OmpR_KdpE-like"/>
    <property type="match status" value="1"/>
</dbReference>
<keyword evidence="2" id="KW-0597">Phosphoprotein</keyword>
<evidence type="ECO:0000313" key="7">
    <source>
        <dbReference type="Proteomes" id="UP000784128"/>
    </source>
</evidence>
<dbReference type="EMBL" id="JAHDYS010000004">
    <property type="protein sequence ID" value="MBT1071269.1"/>
    <property type="molecule type" value="Genomic_DNA"/>
</dbReference>
<dbReference type="PANTHER" id="PTHR48111">
    <property type="entry name" value="REGULATOR OF RPOS"/>
    <property type="match status" value="1"/>
</dbReference>
<dbReference type="InterPro" id="IPR039420">
    <property type="entry name" value="WalR-like"/>
</dbReference>
<dbReference type="SUPFAM" id="SSF52172">
    <property type="entry name" value="CheY-like"/>
    <property type="match status" value="1"/>
</dbReference>
<dbReference type="SMART" id="SM00862">
    <property type="entry name" value="Trans_reg_C"/>
    <property type="match status" value="1"/>
</dbReference>
<gene>
    <name evidence="6" type="ORF">KJB30_05720</name>
</gene>
<dbReference type="InterPro" id="IPR011006">
    <property type="entry name" value="CheY-like_superfamily"/>
</dbReference>
<keyword evidence="7" id="KW-1185">Reference proteome</keyword>
<keyword evidence="1 3" id="KW-0238">DNA-binding</keyword>
<dbReference type="Gene3D" id="6.10.250.690">
    <property type="match status" value="1"/>
</dbReference>
<dbReference type="InterPro" id="IPR001867">
    <property type="entry name" value="OmpR/PhoB-type_DNA-bd"/>
</dbReference>
<evidence type="ECO:0000313" key="6">
    <source>
        <dbReference type="EMBL" id="MBT1071269.1"/>
    </source>
</evidence>
<protein>
    <submittedName>
        <fullName evidence="6">Response regulator</fullName>
    </submittedName>
</protein>
<comment type="caution">
    <text evidence="6">The sequence shown here is derived from an EMBL/GenBank/DDBJ whole genome shotgun (WGS) entry which is preliminary data.</text>
</comment>
<evidence type="ECO:0000259" key="5">
    <source>
        <dbReference type="PROSITE" id="PS51755"/>
    </source>
</evidence>
<dbReference type="Pfam" id="PF00486">
    <property type="entry name" value="Trans_reg_C"/>
    <property type="match status" value="1"/>
</dbReference>
<sequence length="235" mass="26427">MTHTQNSTGHRILVIDDEAAIRRFLHSALSSEEFHLNEAESGHEGLSVAASFRPDVILLDLGLPDMDGIEVIRRIREWSNVPVIILSVREQEDDKVAALDAGADDYLSKPFGVGELVARIRAALRRSLKNSEEPVFKSDDLTVDIPKRRVFANGGEIQLTPTEYDLLRLLITHAGKVLTHSQILKQIWGVAYKDQSQVLRVTISNLRKKIERDPSRPRHITTEPGVGYRLRLKEG</sequence>
<name>A0ABS5U6I8_9BACT</name>
<feature type="domain" description="Response regulatory" evidence="4">
    <location>
        <begin position="11"/>
        <end position="124"/>
    </location>
</feature>
<evidence type="ECO:0000256" key="1">
    <source>
        <dbReference type="ARBA" id="ARBA00023125"/>
    </source>
</evidence>
<reference evidence="6 7" key="1">
    <citation type="submission" date="2021-05" db="EMBL/GenBank/DDBJ databases">
        <title>The draft genome of Geobacter chapellei DSM 13688.</title>
        <authorList>
            <person name="Xu Z."/>
            <person name="Masuda Y."/>
            <person name="Itoh H."/>
            <person name="Senoo K."/>
        </authorList>
    </citation>
    <scope>NUCLEOTIDE SEQUENCE [LARGE SCALE GENOMIC DNA]</scope>
    <source>
        <strain evidence="6 7">DSM 13688</strain>
    </source>
</reference>
<evidence type="ECO:0000256" key="3">
    <source>
        <dbReference type="PROSITE-ProRule" id="PRU01091"/>
    </source>
</evidence>
<dbReference type="SMART" id="SM00448">
    <property type="entry name" value="REC"/>
    <property type="match status" value="1"/>
</dbReference>
<proteinExistence type="predicted"/>
<dbReference type="Pfam" id="PF00072">
    <property type="entry name" value="Response_reg"/>
    <property type="match status" value="1"/>
</dbReference>